<sequence>MAKSEFFKALGILASLVTVYRGITMDVPMVDTIIIVLVSILFFALAAELKVHGSHWESPNTGVEPGPLPDFLKTSCPCTDDEGGE</sequence>
<evidence type="ECO:0000313" key="4">
    <source>
        <dbReference type="Proteomes" id="UP000564964"/>
    </source>
</evidence>
<keyword evidence="1" id="KW-1133">Transmembrane helix</keyword>
<reference evidence="3" key="3">
    <citation type="submission" date="2021-05" db="EMBL/GenBank/DDBJ databases">
        <title>Protein family content uncovers lineage relationships and bacterial pathway maintenance mechanisms in DPANN archaea.</title>
        <authorList>
            <person name="Castelle C.J."/>
            <person name="Meheust R."/>
            <person name="Jaffe A.L."/>
            <person name="Seitz K."/>
            <person name="Gong X."/>
            <person name="Baker B.J."/>
            <person name="Banfield J.F."/>
        </authorList>
    </citation>
    <scope>NUCLEOTIDE SEQUENCE</scope>
    <source>
        <strain evidence="3">RIFCSPLOWO2_01_FULL_58_19</strain>
    </source>
</reference>
<accession>A0A7J4JH80</accession>
<feature type="transmembrane region" description="Helical" evidence="1">
    <location>
        <begin position="29"/>
        <end position="47"/>
    </location>
</feature>
<organism evidence="2 4">
    <name type="scientific">Candidatus Iainarchaeum sp</name>
    <dbReference type="NCBI Taxonomy" id="3101447"/>
    <lineage>
        <taxon>Archaea</taxon>
        <taxon>Candidatus Iainarchaeota</taxon>
        <taxon>Candidatus Iainarchaeia</taxon>
        <taxon>Candidatus Iainarchaeales</taxon>
        <taxon>Candidatus Iainarchaeaceae</taxon>
        <taxon>Candidatus Iainarchaeum</taxon>
    </lineage>
</organism>
<dbReference type="EMBL" id="JAGVWE010000002">
    <property type="protein sequence ID" value="MBS3062481.1"/>
    <property type="molecule type" value="Genomic_DNA"/>
</dbReference>
<reference evidence="4" key="1">
    <citation type="journal article" date="2020" name="bioRxiv">
        <title>A rank-normalized archaeal taxonomy based on genome phylogeny resolves widespread incomplete and uneven classifications.</title>
        <authorList>
            <person name="Rinke C."/>
            <person name="Chuvochina M."/>
            <person name="Mussig A.J."/>
            <person name="Chaumeil P.-A."/>
            <person name="Waite D.W."/>
            <person name="Whitman W.B."/>
            <person name="Parks D.H."/>
            <person name="Hugenholtz P."/>
        </authorList>
    </citation>
    <scope>NUCLEOTIDE SEQUENCE [LARGE SCALE GENOMIC DNA]</scope>
</reference>
<proteinExistence type="predicted"/>
<reference evidence="3" key="2">
    <citation type="submission" date="2021-03" db="EMBL/GenBank/DDBJ databases">
        <authorList>
            <person name="Jaffe A."/>
        </authorList>
    </citation>
    <scope>NUCLEOTIDE SEQUENCE</scope>
    <source>
        <strain evidence="3">RIFCSPLOWO2_01_FULL_58_19</strain>
    </source>
</reference>
<comment type="caution">
    <text evidence="2">The sequence shown here is derived from an EMBL/GenBank/DDBJ whole genome shotgun (WGS) entry which is preliminary data.</text>
</comment>
<dbReference type="EMBL" id="DUGH01000166">
    <property type="protein sequence ID" value="HIH17113.1"/>
    <property type="molecule type" value="Genomic_DNA"/>
</dbReference>
<name>A0A7J4JH80_9ARCH</name>
<protein>
    <submittedName>
        <fullName evidence="2">Uncharacterized protein</fullName>
    </submittedName>
</protein>
<dbReference type="Proteomes" id="UP000678237">
    <property type="component" value="Unassembled WGS sequence"/>
</dbReference>
<keyword evidence="1" id="KW-0812">Transmembrane</keyword>
<dbReference type="Proteomes" id="UP000564964">
    <property type="component" value="Unassembled WGS sequence"/>
</dbReference>
<evidence type="ECO:0000313" key="2">
    <source>
        <dbReference type="EMBL" id="HIH17113.1"/>
    </source>
</evidence>
<evidence type="ECO:0000313" key="3">
    <source>
        <dbReference type="EMBL" id="MBS3062481.1"/>
    </source>
</evidence>
<evidence type="ECO:0000256" key="1">
    <source>
        <dbReference type="SAM" id="Phobius"/>
    </source>
</evidence>
<keyword evidence="1" id="KW-0472">Membrane</keyword>
<gene>
    <name evidence="2" type="ORF">HA252_06945</name>
    <name evidence="3" type="ORF">J4203_01285</name>
</gene>
<dbReference type="AlphaFoldDB" id="A0A7J4JH80"/>